<dbReference type="AlphaFoldDB" id="A0A3M9M962"/>
<dbReference type="EMBL" id="RJJQ01000010">
    <property type="protein sequence ID" value="RNI21717.1"/>
    <property type="molecule type" value="Genomic_DNA"/>
</dbReference>
<accession>A0A3M9M962</accession>
<dbReference type="PANTHER" id="PTHR23530">
    <property type="entry name" value="TRANSPORT PROTEIN-RELATED"/>
    <property type="match status" value="1"/>
</dbReference>
<dbReference type="PANTHER" id="PTHR23530:SF1">
    <property type="entry name" value="PERMEASE, MAJOR FACILITATOR SUPERFAMILY-RELATED"/>
    <property type="match status" value="1"/>
</dbReference>
<feature type="transmembrane region" description="Helical" evidence="1">
    <location>
        <begin position="79"/>
        <end position="98"/>
    </location>
</feature>
<dbReference type="OrthoDB" id="3513479at2"/>
<feature type="transmembrane region" description="Helical" evidence="1">
    <location>
        <begin position="18"/>
        <end position="38"/>
    </location>
</feature>
<feature type="transmembrane region" description="Helical" evidence="1">
    <location>
        <begin position="104"/>
        <end position="126"/>
    </location>
</feature>
<keyword evidence="3" id="KW-1185">Reference proteome</keyword>
<feature type="transmembrane region" description="Helical" evidence="1">
    <location>
        <begin position="265"/>
        <end position="289"/>
    </location>
</feature>
<feature type="transmembrane region" description="Helical" evidence="1">
    <location>
        <begin position="387"/>
        <end position="406"/>
    </location>
</feature>
<dbReference type="Proteomes" id="UP000271678">
    <property type="component" value="Unassembled WGS sequence"/>
</dbReference>
<gene>
    <name evidence="2" type="ORF">EFY87_11255</name>
</gene>
<evidence type="ECO:0000313" key="2">
    <source>
        <dbReference type="EMBL" id="RNI21717.1"/>
    </source>
</evidence>
<organism evidence="2 3">
    <name type="scientific">Flexivirga caeni</name>
    <dbReference type="NCBI Taxonomy" id="2294115"/>
    <lineage>
        <taxon>Bacteria</taxon>
        <taxon>Bacillati</taxon>
        <taxon>Actinomycetota</taxon>
        <taxon>Actinomycetes</taxon>
        <taxon>Micrococcales</taxon>
        <taxon>Dermacoccaceae</taxon>
        <taxon>Flexivirga</taxon>
    </lineage>
</organism>
<comment type="caution">
    <text evidence="2">The sequence shown here is derived from an EMBL/GenBank/DDBJ whole genome shotgun (WGS) entry which is preliminary data.</text>
</comment>
<dbReference type="CDD" id="cd06174">
    <property type="entry name" value="MFS"/>
    <property type="match status" value="1"/>
</dbReference>
<keyword evidence="1" id="KW-1133">Transmembrane helix</keyword>
<name>A0A3M9M962_9MICO</name>
<feature type="transmembrane region" description="Helical" evidence="1">
    <location>
        <begin position="301"/>
        <end position="331"/>
    </location>
</feature>
<keyword evidence="1" id="KW-0812">Transmembrane</keyword>
<feature type="transmembrane region" description="Helical" evidence="1">
    <location>
        <begin position="147"/>
        <end position="163"/>
    </location>
</feature>
<evidence type="ECO:0000313" key="3">
    <source>
        <dbReference type="Proteomes" id="UP000271678"/>
    </source>
</evidence>
<protein>
    <submittedName>
        <fullName evidence="2">MFS transporter</fullName>
    </submittedName>
</protein>
<reference evidence="2 3" key="1">
    <citation type="submission" date="2018-11" db="EMBL/GenBank/DDBJ databases">
        <title>Draft genome of Simplicispira Flexivirga sp. BO-16.</title>
        <authorList>
            <person name="Im W.T."/>
        </authorList>
    </citation>
    <scope>NUCLEOTIDE SEQUENCE [LARGE SCALE GENOMIC DNA]</scope>
    <source>
        <strain evidence="2 3">BO-16</strain>
    </source>
</reference>
<dbReference type="SUPFAM" id="SSF103473">
    <property type="entry name" value="MFS general substrate transporter"/>
    <property type="match status" value="1"/>
</dbReference>
<proteinExistence type="predicted"/>
<dbReference type="InterPro" id="IPR011701">
    <property type="entry name" value="MFS"/>
</dbReference>
<feature type="transmembrane region" description="Helical" evidence="1">
    <location>
        <begin position="50"/>
        <end position="72"/>
    </location>
</feature>
<sequence length="421" mass="44977">MLPSYVGSRPISARSAYLWWEGSWSLLQTIAFTLTLLYQAQTAHLNPAQLLLVGAVLEATCFIFEIPTSIVADLHSRRLSALIGAVVVGVGILVQGLFPAFWPILLAQVVWGIGFTFISGSVDAWITDEVGAEHVQTLFTRYQQQHLALTFVGILIAGVLGQFGLRTPMLVAGGGYLVLAVVMAPLMPETRFKPTPAEEQRHWDQLRATFLTAVRAARRRGVVRSFTAIAVLAGVSSEVFDRLWTAHVIDTFRLPAVGGLSGATTWFTIYALIGALLSLAVSLVANRIAGDRINATHPTKLLASLVLVQVTGIICFAGFGALWPALAAMWIRDAARNLSYPVQSAWLNRNIGSEARATTISVTSQADALGQVVGGPTLGVLASRTSIPIAMTVSALLYAPAAALYARIRPAGQGDADLPPV</sequence>
<dbReference type="InterPro" id="IPR053160">
    <property type="entry name" value="MFS_DHA3_Transporter"/>
</dbReference>
<keyword evidence="1" id="KW-0472">Membrane</keyword>
<dbReference type="GO" id="GO:0022857">
    <property type="term" value="F:transmembrane transporter activity"/>
    <property type="evidence" value="ECO:0007669"/>
    <property type="project" value="InterPro"/>
</dbReference>
<feature type="transmembrane region" description="Helical" evidence="1">
    <location>
        <begin position="169"/>
        <end position="187"/>
    </location>
</feature>
<evidence type="ECO:0000256" key="1">
    <source>
        <dbReference type="SAM" id="Phobius"/>
    </source>
</evidence>
<dbReference type="RefSeq" id="WP_148043309.1">
    <property type="nucleotide sequence ID" value="NZ_RJJQ01000010.1"/>
</dbReference>
<dbReference type="Pfam" id="PF07690">
    <property type="entry name" value="MFS_1"/>
    <property type="match status" value="1"/>
</dbReference>
<dbReference type="Gene3D" id="1.20.1250.20">
    <property type="entry name" value="MFS general substrate transporter like domains"/>
    <property type="match status" value="1"/>
</dbReference>
<dbReference type="InterPro" id="IPR036259">
    <property type="entry name" value="MFS_trans_sf"/>
</dbReference>